<sequence length="183" mass="20853">MGEQWCDLHPEQVYVGVCPLCLNERLLILAAKQDLKSSTHYKATELRIEKRLKNFHIFSFMFHELDLNELIYKLCTDGQINESFISIKFGENGEASWDKGTRNVSKVSLEHFNMAWPSQTLFNHGVNNGSSGNKNVVDHTNLWAGSLRWRKGIGHLLQVIRWRRSKKAIGGEGRGGRGVVMVN</sequence>
<gene>
    <name evidence="1" type="ORF">Cgig2_004744</name>
</gene>
<reference evidence="1" key="1">
    <citation type="submission" date="2022-04" db="EMBL/GenBank/DDBJ databases">
        <title>Carnegiea gigantea Genome sequencing and assembly v2.</title>
        <authorList>
            <person name="Copetti D."/>
            <person name="Sanderson M.J."/>
            <person name="Burquez A."/>
            <person name="Wojciechowski M.F."/>
        </authorList>
    </citation>
    <scope>NUCLEOTIDE SEQUENCE</scope>
    <source>
        <strain evidence="1">SGP5-SGP5p</strain>
        <tissue evidence="1">Aerial part</tissue>
    </source>
</reference>
<dbReference type="PANTHER" id="PTHR35995:SF1">
    <property type="entry name" value="OS04G0690500 PROTEIN"/>
    <property type="match status" value="1"/>
</dbReference>
<dbReference type="Pfam" id="PF05340">
    <property type="entry name" value="DUF740"/>
    <property type="match status" value="1"/>
</dbReference>
<comment type="caution">
    <text evidence="1">The sequence shown here is derived from an EMBL/GenBank/DDBJ whole genome shotgun (WGS) entry which is preliminary data.</text>
</comment>
<dbReference type="OrthoDB" id="1924480at2759"/>
<organism evidence="1 2">
    <name type="scientific">Carnegiea gigantea</name>
    <dbReference type="NCBI Taxonomy" id="171969"/>
    <lineage>
        <taxon>Eukaryota</taxon>
        <taxon>Viridiplantae</taxon>
        <taxon>Streptophyta</taxon>
        <taxon>Embryophyta</taxon>
        <taxon>Tracheophyta</taxon>
        <taxon>Spermatophyta</taxon>
        <taxon>Magnoliopsida</taxon>
        <taxon>eudicotyledons</taxon>
        <taxon>Gunneridae</taxon>
        <taxon>Pentapetalae</taxon>
        <taxon>Caryophyllales</taxon>
        <taxon>Cactineae</taxon>
        <taxon>Cactaceae</taxon>
        <taxon>Cactoideae</taxon>
        <taxon>Echinocereeae</taxon>
        <taxon>Carnegiea</taxon>
    </lineage>
</organism>
<keyword evidence="2" id="KW-1185">Reference proteome</keyword>
<evidence type="ECO:0000313" key="1">
    <source>
        <dbReference type="EMBL" id="KAJ8450287.1"/>
    </source>
</evidence>
<dbReference type="EMBL" id="JAKOGI010000016">
    <property type="protein sequence ID" value="KAJ8450287.1"/>
    <property type="molecule type" value="Genomic_DNA"/>
</dbReference>
<name>A0A9Q1KXB1_9CARY</name>
<evidence type="ECO:0000313" key="2">
    <source>
        <dbReference type="Proteomes" id="UP001153076"/>
    </source>
</evidence>
<dbReference type="Proteomes" id="UP001153076">
    <property type="component" value="Unassembled WGS sequence"/>
</dbReference>
<protein>
    <submittedName>
        <fullName evidence="1">Uncharacterized protein</fullName>
    </submittedName>
</protein>
<dbReference type="AlphaFoldDB" id="A0A9Q1KXB1"/>
<accession>A0A9Q1KXB1</accession>
<dbReference type="InterPro" id="IPR008004">
    <property type="entry name" value="OCTOPUS-like"/>
</dbReference>
<dbReference type="PANTHER" id="PTHR35995">
    <property type="entry name" value="OS04G0690500 PROTEIN"/>
    <property type="match status" value="1"/>
</dbReference>
<proteinExistence type="predicted"/>